<keyword evidence="1" id="KW-0694">RNA-binding</keyword>
<evidence type="ECO:0000256" key="1">
    <source>
        <dbReference type="ARBA" id="ARBA00022884"/>
    </source>
</evidence>
<dbReference type="EMBL" id="HBIH01000286">
    <property type="protein sequence ID" value="CAE0319537.1"/>
    <property type="molecule type" value="Transcribed_RNA"/>
</dbReference>
<protein>
    <recommendedName>
        <fullName evidence="3">DNA/RNA-binding protein Alba-like domain-containing protein</fullName>
    </recommendedName>
</protein>
<evidence type="ECO:0000313" key="2">
    <source>
        <dbReference type="EMBL" id="CAE0319537.1"/>
    </source>
</evidence>
<reference evidence="2" key="1">
    <citation type="submission" date="2021-01" db="EMBL/GenBank/DDBJ databases">
        <authorList>
            <person name="Corre E."/>
            <person name="Pelletier E."/>
            <person name="Niang G."/>
            <person name="Scheremetjew M."/>
            <person name="Finn R."/>
            <person name="Kale V."/>
            <person name="Holt S."/>
            <person name="Cochrane G."/>
            <person name="Meng A."/>
            <person name="Brown T."/>
            <person name="Cohen L."/>
        </authorList>
    </citation>
    <scope>NUCLEOTIDE SEQUENCE</scope>
    <source>
        <strain evidence="2">S3</strain>
    </source>
</reference>
<dbReference type="PANTHER" id="PTHR31947:SF36">
    <property type="entry name" value="DNA_RNA-BINDING PROTEIN ALBA-LIKE DOMAIN-CONTAINING PROTEIN"/>
    <property type="match status" value="1"/>
</dbReference>
<gene>
    <name evidence="2" type="ORF">SINC0208_LOCUS114</name>
</gene>
<proteinExistence type="predicted"/>
<sequence length="143" mass="16358">MENKEAAQTPKELTIDSNQINVSIHRNDGFYVHLCKKTFEKYDELVMNALGNATSISVIAAEKLVRNGYADYVSMETKTIEVEEGRKRNKDSSHPPRMVKRAKLLVTLKRSANFSENMKKYNEIKEENDQYIAAEKTAREAAK</sequence>
<name>A0A7S3IC09_9SPIT</name>
<dbReference type="SUPFAM" id="SSF82704">
    <property type="entry name" value="AlbA-like"/>
    <property type="match status" value="1"/>
</dbReference>
<organism evidence="2">
    <name type="scientific">Strombidium inclinatum</name>
    <dbReference type="NCBI Taxonomy" id="197538"/>
    <lineage>
        <taxon>Eukaryota</taxon>
        <taxon>Sar</taxon>
        <taxon>Alveolata</taxon>
        <taxon>Ciliophora</taxon>
        <taxon>Intramacronucleata</taxon>
        <taxon>Spirotrichea</taxon>
        <taxon>Oligotrichia</taxon>
        <taxon>Strombidiidae</taxon>
        <taxon>Strombidium</taxon>
    </lineage>
</organism>
<accession>A0A7S3IC09</accession>
<dbReference type="GO" id="GO:0003723">
    <property type="term" value="F:RNA binding"/>
    <property type="evidence" value="ECO:0007669"/>
    <property type="project" value="UniProtKB-KW"/>
</dbReference>
<dbReference type="InterPro" id="IPR036882">
    <property type="entry name" value="Alba-like_dom_sf"/>
</dbReference>
<dbReference type="InterPro" id="IPR014560">
    <property type="entry name" value="UCP030333_Alba"/>
</dbReference>
<dbReference type="AlphaFoldDB" id="A0A7S3IC09"/>
<dbReference type="Gene3D" id="3.30.110.20">
    <property type="entry name" value="Alba-like domain"/>
    <property type="match status" value="1"/>
</dbReference>
<dbReference type="GO" id="GO:0005634">
    <property type="term" value="C:nucleus"/>
    <property type="evidence" value="ECO:0007669"/>
    <property type="project" value="TreeGrafter"/>
</dbReference>
<dbReference type="PANTHER" id="PTHR31947">
    <property type="entry name" value="DNA/RNA-BINDING PROTEIN ALBA 3"/>
    <property type="match status" value="1"/>
</dbReference>
<evidence type="ECO:0008006" key="3">
    <source>
        <dbReference type="Google" id="ProtNLM"/>
    </source>
</evidence>